<dbReference type="Proteomes" id="UP000027345">
    <property type="component" value="Unassembled WGS sequence"/>
</dbReference>
<reference evidence="2 3" key="1">
    <citation type="submission" date="2014-05" db="EMBL/GenBank/DDBJ databases">
        <title>Draft genome sequence of Amycolatopsis rifamycinica DSM 46095.</title>
        <authorList>
            <person name="Lal R."/>
            <person name="Saxena A."/>
            <person name="Kumari R."/>
            <person name="Mukherjee U."/>
            <person name="Singh P."/>
            <person name="Sangwan N."/>
            <person name="Mahato N.K."/>
        </authorList>
    </citation>
    <scope>NUCLEOTIDE SEQUENCE [LARGE SCALE GENOMIC DNA]</scope>
    <source>
        <strain evidence="2 3">DSM 46095</strain>
    </source>
</reference>
<dbReference type="STRING" id="287986.DV20_18765"/>
<evidence type="ECO:0000313" key="2">
    <source>
        <dbReference type="EMBL" id="KDN20731.1"/>
    </source>
</evidence>
<dbReference type="eggNOG" id="ENOG50307EN">
    <property type="taxonomic scope" value="Bacteria"/>
</dbReference>
<protein>
    <submittedName>
        <fullName evidence="2">Uncharacterized protein</fullName>
    </submittedName>
</protein>
<dbReference type="OrthoDB" id="3681676at2"/>
<name>A0A066TZY6_9PSEU</name>
<gene>
    <name evidence="2" type="ORF">DV20_18765</name>
</gene>
<accession>A0A066TZY6</accession>
<dbReference type="RefSeq" id="WP_043781898.1">
    <property type="nucleotide sequence ID" value="NZ_JMQI01000039.1"/>
</dbReference>
<keyword evidence="3" id="KW-1185">Reference proteome</keyword>
<feature type="region of interest" description="Disordered" evidence="1">
    <location>
        <begin position="1"/>
        <end position="22"/>
    </location>
</feature>
<evidence type="ECO:0000313" key="3">
    <source>
        <dbReference type="Proteomes" id="UP000027345"/>
    </source>
</evidence>
<organism evidence="2 3">
    <name type="scientific">Amycolatopsis rifamycinica</name>
    <dbReference type="NCBI Taxonomy" id="287986"/>
    <lineage>
        <taxon>Bacteria</taxon>
        <taxon>Bacillati</taxon>
        <taxon>Actinomycetota</taxon>
        <taxon>Actinomycetes</taxon>
        <taxon>Pseudonocardiales</taxon>
        <taxon>Pseudonocardiaceae</taxon>
        <taxon>Amycolatopsis</taxon>
    </lineage>
</organism>
<proteinExistence type="predicted"/>
<dbReference type="EMBL" id="JMQI01000039">
    <property type="protein sequence ID" value="KDN20731.1"/>
    <property type="molecule type" value="Genomic_DNA"/>
</dbReference>
<dbReference type="AlphaFoldDB" id="A0A066TZY6"/>
<evidence type="ECO:0000256" key="1">
    <source>
        <dbReference type="SAM" id="MobiDB-lite"/>
    </source>
</evidence>
<sequence>MSEEEPAEKPPEATAPAPGDDYTEQLAGAVNQFNGPIYADGAQFGIGPRRPARVKAAAGKLDDADIRAELSHYVTPDCYDTALGALRKDHVVSLHGDRGTGKRAGAIALLREVTDGPLYLLSPMNRLKSLAERDYPAGSGYIITDRIAERKAADDDFTWRTVRDRVRDQGAHLVVTTTTPAHPGEVDAVAQVRWEPPDPRRVLRARLGGIEDAGHVIDQILRAWPDGGKLTDLVAVAADITDGMTVGEALPKLDAFLHDRVRAWFDEERDERDFLAATALAFLDGTRQRTFESALGKLEAKLAESVVGGEPDPVERPRPELLRRHRLKLYAHDSLIKVERAGSDGVARHCPRFREPGYRRFVLAELWSREEAPFWDGVSAWLDEVMPEEGLRVAAGLAELARYAFDEVDDILAPWADGKRGWPGQTTATHVLWLLSYDDALAPEALQLAAQWAGRGTPAERWTGAVALSGELGARYPHEAANRLWQLILQSHTVTGDAHVALAALFVTLTRRTEDAGVVLTLLDGKARRLGNPGTKPEYVRAATRAILAVLAARDRISGRHVATAYLCRTGDRTAPVQGRLWATVLRNRPTRKRALTVLRAALDDLKHLCDDPIAVATSLGRAISMALPAGEAELLRADFAALEARTHKDSSPLVEHLLAAIAHLHREAAALR</sequence>
<comment type="caution">
    <text evidence="2">The sequence shown here is derived from an EMBL/GenBank/DDBJ whole genome shotgun (WGS) entry which is preliminary data.</text>
</comment>